<dbReference type="EMBL" id="QFFF01000002">
    <property type="protein sequence ID" value="PWG01355.1"/>
    <property type="molecule type" value="Genomic_DNA"/>
</dbReference>
<evidence type="ECO:0000256" key="2">
    <source>
        <dbReference type="ARBA" id="ARBA00008445"/>
    </source>
</evidence>
<evidence type="ECO:0000313" key="15">
    <source>
        <dbReference type="Proteomes" id="UP000245916"/>
    </source>
</evidence>
<dbReference type="Proteomes" id="UP000245916">
    <property type="component" value="Unassembled WGS sequence"/>
</dbReference>
<dbReference type="GO" id="GO:0009306">
    <property type="term" value="P:protein secretion"/>
    <property type="evidence" value="ECO:0007669"/>
    <property type="project" value="UniProtKB-UniRule"/>
</dbReference>
<dbReference type="GO" id="GO:0015450">
    <property type="term" value="F:protein-transporting ATPase activity"/>
    <property type="evidence" value="ECO:0007669"/>
    <property type="project" value="UniProtKB-UniRule"/>
</dbReference>
<evidence type="ECO:0000256" key="8">
    <source>
        <dbReference type="ARBA" id="ARBA00022989"/>
    </source>
</evidence>
<evidence type="ECO:0000256" key="4">
    <source>
        <dbReference type="ARBA" id="ARBA00022448"/>
    </source>
</evidence>
<keyword evidence="9 12" id="KW-0811">Translocation</keyword>
<dbReference type="OrthoDB" id="7392242at2"/>
<dbReference type="RefSeq" id="WP_109272416.1">
    <property type="nucleotide sequence ID" value="NZ_QFFF01000002.1"/>
</dbReference>
<evidence type="ECO:0000256" key="6">
    <source>
        <dbReference type="ARBA" id="ARBA00022692"/>
    </source>
</evidence>
<dbReference type="InterPro" id="IPR004692">
    <property type="entry name" value="SecG"/>
</dbReference>
<dbReference type="Pfam" id="PF03840">
    <property type="entry name" value="SecG"/>
    <property type="match status" value="1"/>
</dbReference>
<keyword evidence="7 12" id="KW-0653">Protein transport</keyword>
<evidence type="ECO:0000256" key="7">
    <source>
        <dbReference type="ARBA" id="ARBA00022927"/>
    </source>
</evidence>
<dbReference type="GO" id="GO:0065002">
    <property type="term" value="P:intracellular protein transmembrane transport"/>
    <property type="evidence" value="ECO:0007669"/>
    <property type="project" value="TreeGrafter"/>
</dbReference>
<comment type="subcellular location">
    <subcellularLocation>
        <location evidence="1 12">Cell membrane</location>
        <topology evidence="1 12">Multi-pass membrane protein</topology>
    </subcellularLocation>
</comment>
<evidence type="ECO:0000256" key="9">
    <source>
        <dbReference type="ARBA" id="ARBA00023010"/>
    </source>
</evidence>
<dbReference type="GO" id="GO:0005886">
    <property type="term" value="C:plasma membrane"/>
    <property type="evidence" value="ECO:0007669"/>
    <property type="project" value="UniProtKB-SubCell"/>
</dbReference>
<dbReference type="AlphaFoldDB" id="A0A2U2IZ39"/>
<dbReference type="PRINTS" id="PR01651">
    <property type="entry name" value="SECGEXPORT"/>
</dbReference>
<keyword evidence="15" id="KW-1185">Reference proteome</keyword>
<name>A0A2U2IZ39_9SPHN</name>
<gene>
    <name evidence="14" type="primary">secG</name>
    <name evidence="14" type="ORF">DF286_14640</name>
</gene>
<dbReference type="PANTHER" id="PTHR34182:SF1">
    <property type="entry name" value="PROTEIN-EXPORT MEMBRANE PROTEIN SECG"/>
    <property type="match status" value="1"/>
</dbReference>
<dbReference type="GO" id="GO:0043952">
    <property type="term" value="P:protein transport by the Sec complex"/>
    <property type="evidence" value="ECO:0007669"/>
    <property type="project" value="TreeGrafter"/>
</dbReference>
<proteinExistence type="inferred from homology"/>
<dbReference type="NCBIfam" id="TIGR00810">
    <property type="entry name" value="secG"/>
    <property type="match status" value="1"/>
</dbReference>
<comment type="similarity">
    <text evidence="2 12">Belongs to the SecG family.</text>
</comment>
<organism evidence="14 15">
    <name type="scientific">Allosphingosinicella humi</name>
    <dbReference type="NCBI Taxonomy" id="2068657"/>
    <lineage>
        <taxon>Bacteria</taxon>
        <taxon>Pseudomonadati</taxon>
        <taxon>Pseudomonadota</taxon>
        <taxon>Alphaproteobacteria</taxon>
        <taxon>Sphingomonadales</taxon>
        <taxon>Sphingomonadaceae</taxon>
        <taxon>Allosphingosinicella</taxon>
    </lineage>
</organism>
<keyword evidence="6 12" id="KW-0812">Transmembrane</keyword>
<evidence type="ECO:0000256" key="10">
    <source>
        <dbReference type="ARBA" id="ARBA00023136"/>
    </source>
</evidence>
<evidence type="ECO:0000256" key="1">
    <source>
        <dbReference type="ARBA" id="ARBA00004651"/>
    </source>
</evidence>
<evidence type="ECO:0000256" key="12">
    <source>
        <dbReference type="RuleBase" id="RU365087"/>
    </source>
</evidence>
<evidence type="ECO:0000313" key="14">
    <source>
        <dbReference type="EMBL" id="PWG01355.1"/>
    </source>
</evidence>
<evidence type="ECO:0000256" key="13">
    <source>
        <dbReference type="SAM" id="MobiDB-lite"/>
    </source>
</evidence>
<comment type="function">
    <text evidence="11 12">Involved in protein export. Participates in an early event of protein translocation.</text>
</comment>
<evidence type="ECO:0000256" key="5">
    <source>
        <dbReference type="ARBA" id="ARBA00022475"/>
    </source>
</evidence>
<comment type="caution">
    <text evidence="12">Lacks conserved residue(s) required for the propagation of feature annotation.</text>
</comment>
<feature type="region of interest" description="Disordered" evidence="13">
    <location>
        <begin position="114"/>
        <end position="134"/>
    </location>
</feature>
<keyword evidence="8 12" id="KW-1133">Transmembrane helix</keyword>
<keyword evidence="5 12" id="KW-1003">Cell membrane</keyword>
<comment type="caution">
    <text evidence="14">The sequence shown here is derived from an EMBL/GenBank/DDBJ whole genome shotgun (WGS) entry which is preliminary data.</text>
</comment>
<protein>
    <recommendedName>
        <fullName evidence="3 12">Protein-export membrane protein SecG</fullName>
    </recommendedName>
</protein>
<sequence length="134" mass="13056">MFTFLLIVQTLVAAALVTVILMQRSEGGGLGVGGSTSGLMTARGAADFLTRATAILATLFVLLSIVLAGLAAVGRSGASDIDTSLAREAAPAAPATAPADVPLATGDPLAGVAAQAGNAQAPQSNTQGDVPLAE</sequence>
<evidence type="ECO:0000256" key="11">
    <source>
        <dbReference type="ARBA" id="ARBA00025182"/>
    </source>
</evidence>
<evidence type="ECO:0000256" key="3">
    <source>
        <dbReference type="ARBA" id="ARBA00017876"/>
    </source>
</evidence>
<keyword evidence="4 12" id="KW-0813">Transport</keyword>
<accession>A0A2U2IZ39</accession>
<reference evidence="14 15" key="1">
    <citation type="submission" date="2018-05" db="EMBL/GenBank/DDBJ databases">
        <title>Genome of Sphingosinicella humi QZX222.</title>
        <authorList>
            <person name="Qiao Z."/>
            <person name="Wang G."/>
        </authorList>
    </citation>
    <scope>NUCLEOTIDE SEQUENCE [LARGE SCALE GENOMIC DNA]</scope>
    <source>
        <strain evidence="14 15">QZX222</strain>
    </source>
</reference>
<feature type="transmembrane region" description="Helical" evidence="12">
    <location>
        <begin position="51"/>
        <end position="73"/>
    </location>
</feature>
<keyword evidence="10 12" id="KW-0472">Membrane</keyword>
<dbReference type="PANTHER" id="PTHR34182">
    <property type="entry name" value="PROTEIN-EXPORT MEMBRANE PROTEIN SECG"/>
    <property type="match status" value="1"/>
</dbReference>